<dbReference type="CDD" id="cd11444">
    <property type="entry name" value="bHLH_AtIBH1_like"/>
    <property type="match status" value="1"/>
</dbReference>
<dbReference type="Pfam" id="PF26576">
    <property type="entry name" value="IBH1_N"/>
    <property type="match status" value="1"/>
</dbReference>
<feature type="domain" description="IBH1-like N-terminal" evidence="5">
    <location>
        <begin position="21"/>
        <end position="85"/>
    </location>
</feature>
<dbReference type="AlphaFoldDB" id="A0A394DL86"/>
<dbReference type="GO" id="GO:0005634">
    <property type="term" value="C:nucleus"/>
    <property type="evidence" value="ECO:0007669"/>
    <property type="project" value="UniProtKB-SubCell"/>
</dbReference>
<evidence type="ECO:0000256" key="1">
    <source>
        <dbReference type="ARBA" id="ARBA00004123"/>
    </source>
</evidence>
<dbReference type="PANTHER" id="PTHR33124">
    <property type="entry name" value="TRANSCRIPTION FACTOR IBH1-LIKE 1"/>
    <property type="match status" value="1"/>
</dbReference>
<proteinExistence type="predicted"/>
<accession>A0A394DL86</accession>
<evidence type="ECO:0000259" key="5">
    <source>
        <dbReference type="Pfam" id="PF26576"/>
    </source>
</evidence>
<comment type="caution">
    <text evidence="6">The sequence shown here is derived from an EMBL/GenBank/DDBJ whole genome shotgun (WGS) entry which is preliminary data.</text>
</comment>
<keyword evidence="3" id="KW-0804">Transcription</keyword>
<dbReference type="GO" id="GO:0006355">
    <property type="term" value="P:regulation of DNA-templated transcription"/>
    <property type="evidence" value="ECO:0007669"/>
    <property type="project" value="InterPro"/>
</dbReference>
<reference evidence="6 7" key="1">
    <citation type="journal article" date="2017" name="Plant Biotechnol. J.">
        <title>A comprehensive draft genome sequence for lupin (Lupinus angustifolius), an emerging health food: insights into plant-microbe interactions and legume evolution.</title>
        <authorList>
            <person name="Hane J.K."/>
            <person name="Ming Y."/>
            <person name="Kamphuis L.G."/>
            <person name="Nelson M.N."/>
            <person name="Garg G."/>
            <person name="Atkins C.A."/>
            <person name="Bayer P.E."/>
            <person name="Bravo A."/>
            <person name="Bringans S."/>
            <person name="Cannon S."/>
            <person name="Edwards D."/>
            <person name="Foley R."/>
            <person name="Gao L.L."/>
            <person name="Harrison M.J."/>
            <person name="Huang W."/>
            <person name="Hurgobin B."/>
            <person name="Li S."/>
            <person name="Liu C.W."/>
            <person name="McGrath A."/>
            <person name="Morahan G."/>
            <person name="Murray J."/>
            <person name="Weller J."/>
            <person name="Jian J."/>
            <person name="Singh K.B."/>
        </authorList>
    </citation>
    <scope>NUCLEOTIDE SEQUENCE [LARGE SCALE GENOMIC DNA]</scope>
    <source>
        <strain evidence="7">cv. Tanjil</strain>
        <tissue evidence="6">Whole plant</tissue>
    </source>
</reference>
<dbReference type="InterPro" id="IPR044660">
    <property type="entry name" value="IBH1-like"/>
</dbReference>
<evidence type="ECO:0000256" key="3">
    <source>
        <dbReference type="ARBA" id="ARBA00023163"/>
    </source>
</evidence>
<evidence type="ECO:0000256" key="2">
    <source>
        <dbReference type="ARBA" id="ARBA00023015"/>
    </source>
</evidence>
<evidence type="ECO:0000313" key="7">
    <source>
        <dbReference type="Proteomes" id="UP000188354"/>
    </source>
</evidence>
<sequence>MEAQSPKRRRVYSLEPNKVVQEVFTRNYVRYLVPALVKIKESGSSEHNKHCDFHNVVKHEVGMAMVFSAQGFAWSDALKVKLLRGHANVDSNSTSFDENEGSDDKGSSLNICDQDVMVPMNLISSNSNPSSKSKYIDMPENKRNCLVGEENEDEVTNNKLTCLRRLIPGGEKMCNEQMVVELESYISCLQMQVNVLQCLAKTP</sequence>
<dbReference type="InterPro" id="IPR044549">
    <property type="entry name" value="bHLH_AtIBH1-like"/>
</dbReference>
<keyword evidence="2" id="KW-0805">Transcription regulation</keyword>
<dbReference type="PANTHER" id="PTHR33124:SF42">
    <property type="entry name" value="TRANSCRIPTION FACTOR BHLH146"/>
    <property type="match status" value="1"/>
</dbReference>
<dbReference type="OrthoDB" id="658598at2759"/>
<name>A0A394DL86_LUPAN</name>
<gene>
    <name evidence="6" type="ORF">TanjilG_19746</name>
</gene>
<keyword evidence="4" id="KW-0539">Nucleus</keyword>
<dbReference type="EMBL" id="MLAU01012815">
    <property type="protein sequence ID" value="OIW20681.1"/>
    <property type="molecule type" value="Genomic_DNA"/>
</dbReference>
<dbReference type="InterPro" id="IPR059002">
    <property type="entry name" value="IBH1_N"/>
</dbReference>
<protein>
    <recommendedName>
        <fullName evidence="5">IBH1-like N-terminal domain-containing protein</fullName>
    </recommendedName>
</protein>
<comment type="subcellular location">
    <subcellularLocation>
        <location evidence="1">Nucleus</location>
    </subcellularLocation>
</comment>
<evidence type="ECO:0000256" key="4">
    <source>
        <dbReference type="ARBA" id="ARBA00023242"/>
    </source>
</evidence>
<keyword evidence="7" id="KW-1185">Reference proteome</keyword>
<dbReference type="Proteomes" id="UP000188354">
    <property type="component" value="Unassembled WGS sequence"/>
</dbReference>
<evidence type="ECO:0000313" key="6">
    <source>
        <dbReference type="EMBL" id="OIW20681.1"/>
    </source>
</evidence>
<dbReference type="Gramene" id="OIW20681">
    <property type="protein sequence ID" value="OIW20681"/>
    <property type="gene ID" value="TanjilG_19746"/>
</dbReference>
<organism evidence="6 7">
    <name type="scientific">Lupinus angustifolius</name>
    <name type="common">Narrow-leaved blue lupine</name>
    <dbReference type="NCBI Taxonomy" id="3871"/>
    <lineage>
        <taxon>Eukaryota</taxon>
        <taxon>Viridiplantae</taxon>
        <taxon>Streptophyta</taxon>
        <taxon>Embryophyta</taxon>
        <taxon>Tracheophyta</taxon>
        <taxon>Spermatophyta</taxon>
        <taxon>Magnoliopsida</taxon>
        <taxon>eudicotyledons</taxon>
        <taxon>Gunneridae</taxon>
        <taxon>Pentapetalae</taxon>
        <taxon>rosids</taxon>
        <taxon>fabids</taxon>
        <taxon>Fabales</taxon>
        <taxon>Fabaceae</taxon>
        <taxon>Papilionoideae</taxon>
        <taxon>50 kb inversion clade</taxon>
        <taxon>genistoids sensu lato</taxon>
        <taxon>core genistoids</taxon>
        <taxon>Genisteae</taxon>
        <taxon>Lupinus</taxon>
    </lineage>
</organism>
<dbReference type="KEGG" id="lang:109338687"/>